<dbReference type="AlphaFoldDB" id="W1NUA8"/>
<organism evidence="1 2">
    <name type="scientific">Amborella trichopoda</name>
    <dbReference type="NCBI Taxonomy" id="13333"/>
    <lineage>
        <taxon>Eukaryota</taxon>
        <taxon>Viridiplantae</taxon>
        <taxon>Streptophyta</taxon>
        <taxon>Embryophyta</taxon>
        <taxon>Tracheophyta</taxon>
        <taxon>Spermatophyta</taxon>
        <taxon>Magnoliopsida</taxon>
        <taxon>Amborellales</taxon>
        <taxon>Amborellaceae</taxon>
        <taxon>Amborella</taxon>
    </lineage>
</organism>
<dbReference type="SUPFAM" id="SSF48371">
    <property type="entry name" value="ARM repeat"/>
    <property type="match status" value="1"/>
</dbReference>
<evidence type="ECO:0000313" key="2">
    <source>
        <dbReference type="Proteomes" id="UP000017836"/>
    </source>
</evidence>
<dbReference type="EMBL" id="KI395208">
    <property type="protein sequence ID" value="ERM98860.1"/>
    <property type="molecule type" value="Genomic_DNA"/>
</dbReference>
<dbReference type="KEGG" id="atr:18426888"/>
<sequence>MYLKKALWAEGLEPSTTSTVAGDLVCSLKRERLRREVTLSLRTGLREAQAHFSFLRVRGLRNLLKFLASVSESEPMIQLFQDSQTYRDLQVVPVLFQHTLIPSKGDVVYNLDHIYNVEPLQITSPAIDCEVALALRVLEGCCLLHKEGRTLAHQHKAMKVLIRILSTGGQLERAACLDAIISIMLDSPANMMDYEAYSGTEKVAELIKDKQLEDNIRLKCGEFLLLLVGHVLPSANRNAVNKDSPNVWQKAPLASTQEDLRYLLGEECASLIWAASQFGSSLDNEQRQSALHIHARRVLDSLDLY</sequence>
<dbReference type="InterPro" id="IPR012535">
    <property type="entry name" value="Cell_div_Cdc14"/>
</dbReference>
<dbReference type="eggNOG" id="ENOG502QSTZ">
    <property type="taxonomic scope" value="Eukaryota"/>
</dbReference>
<protein>
    <submittedName>
        <fullName evidence="1">Uncharacterized protein</fullName>
    </submittedName>
</protein>
<dbReference type="GO" id="GO:0006109">
    <property type="term" value="P:regulation of carbohydrate metabolic process"/>
    <property type="evidence" value="ECO:0007669"/>
    <property type="project" value="EnsemblPlants"/>
</dbReference>
<accession>W1NUA8</accession>
<proteinExistence type="predicted"/>
<gene>
    <name evidence="1" type="ORF">AMTR_s00220p00015010</name>
</gene>
<dbReference type="PANTHER" id="PTHR34065:SF1">
    <property type="entry name" value="CELL DIVISION CONTROL PROTEIN 14"/>
    <property type="match status" value="1"/>
</dbReference>
<dbReference type="Proteomes" id="UP000017836">
    <property type="component" value="Unassembled WGS sequence"/>
</dbReference>
<keyword evidence="2" id="KW-1185">Reference proteome</keyword>
<dbReference type="Gramene" id="ERM98860">
    <property type="protein sequence ID" value="ERM98860"/>
    <property type="gene ID" value="AMTR_s00220p00015010"/>
</dbReference>
<name>W1NUA8_AMBTC</name>
<dbReference type="PANTHER" id="PTHR34065">
    <property type="entry name" value="CELL DIVISION CONTROL PROTEIN 14"/>
    <property type="match status" value="1"/>
</dbReference>
<dbReference type="OMA" id="FEVCNGI"/>
<dbReference type="Pfam" id="PF08045">
    <property type="entry name" value="CDC14"/>
    <property type="match status" value="1"/>
</dbReference>
<dbReference type="HOGENOM" id="CLU_040242_1_0_1"/>
<dbReference type="InterPro" id="IPR016024">
    <property type="entry name" value="ARM-type_fold"/>
</dbReference>
<reference evidence="2" key="1">
    <citation type="journal article" date="2013" name="Science">
        <title>The Amborella genome and the evolution of flowering plants.</title>
        <authorList>
            <consortium name="Amborella Genome Project"/>
        </authorList>
    </citation>
    <scope>NUCLEOTIDE SEQUENCE [LARGE SCALE GENOMIC DNA]</scope>
</reference>
<evidence type="ECO:0000313" key="1">
    <source>
        <dbReference type="EMBL" id="ERM98860.1"/>
    </source>
</evidence>
<dbReference type="OrthoDB" id="5357220at2759"/>